<organism evidence="2 3">
    <name type="scientific">Nocardioides daphniae</name>
    <dbReference type="NCBI Taxonomy" id="402297"/>
    <lineage>
        <taxon>Bacteria</taxon>
        <taxon>Bacillati</taxon>
        <taxon>Actinomycetota</taxon>
        <taxon>Actinomycetes</taxon>
        <taxon>Propionibacteriales</taxon>
        <taxon>Nocardioidaceae</taxon>
        <taxon>Nocardioides</taxon>
    </lineage>
</organism>
<dbReference type="EMBL" id="BMCK01000003">
    <property type="protein sequence ID" value="GGD20463.1"/>
    <property type="molecule type" value="Genomic_DNA"/>
</dbReference>
<evidence type="ECO:0000313" key="2">
    <source>
        <dbReference type="EMBL" id="GGD20463.1"/>
    </source>
</evidence>
<dbReference type="RefSeq" id="WP_188421641.1">
    <property type="nucleotide sequence ID" value="NZ_BMCK01000003.1"/>
</dbReference>
<name>A0ABQ1Q9T2_9ACTN</name>
<feature type="compositionally biased region" description="Basic and acidic residues" evidence="1">
    <location>
        <begin position="57"/>
        <end position="70"/>
    </location>
</feature>
<evidence type="ECO:0000313" key="3">
    <source>
        <dbReference type="Proteomes" id="UP000630594"/>
    </source>
</evidence>
<reference evidence="3" key="1">
    <citation type="journal article" date="2019" name="Int. J. Syst. Evol. Microbiol.">
        <title>The Global Catalogue of Microorganisms (GCM) 10K type strain sequencing project: providing services to taxonomists for standard genome sequencing and annotation.</title>
        <authorList>
            <consortium name="The Broad Institute Genomics Platform"/>
            <consortium name="The Broad Institute Genome Sequencing Center for Infectious Disease"/>
            <person name="Wu L."/>
            <person name="Ma J."/>
        </authorList>
    </citation>
    <scope>NUCLEOTIDE SEQUENCE [LARGE SCALE GENOMIC DNA]</scope>
    <source>
        <strain evidence="3">CCM 7403</strain>
    </source>
</reference>
<sequence length="106" mass="11577">MLKFLIVVLLVAVAIYLVTRAIERRGVSRQPRRGPRGGAVQPPRQVAPDDDPDFLWDLERKRRREAKEHGQAPPGRDGTPETSQDGTDQDGTAQGEGTGEESTGTS</sequence>
<evidence type="ECO:0000256" key="1">
    <source>
        <dbReference type="SAM" id="MobiDB-lite"/>
    </source>
</evidence>
<dbReference type="Proteomes" id="UP000630594">
    <property type="component" value="Unassembled WGS sequence"/>
</dbReference>
<feature type="compositionally biased region" description="Low complexity" evidence="1">
    <location>
        <begin position="82"/>
        <end position="106"/>
    </location>
</feature>
<keyword evidence="3" id="KW-1185">Reference proteome</keyword>
<accession>A0ABQ1Q9T2</accession>
<comment type="caution">
    <text evidence="2">The sequence shown here is derived from an EMBL/GenBank/DDBJ whole genome shotgun (WGS) entry which is preliminary data.</text>
</comment>
<protein>
    <recommendedName>
        <fullName evidence="4">Secreted protein</fullName>
    </recommendedName>
</protein>
<feature type="region of interest" description="Disordered" evidence="1">
    <location>
        <begin position="24"/>
        <end position="106"/>
    </location>
</feature>
<evidence type="ECO:0008006" key="4">
    <source>
        <dbReference type="Google" id="ProtNLM"/>
    </source>
</evidence>
<proteinExistence type="predicted"/>
<gene>
    <name evidence="2" type="ORF">GCM10007231_19510</name>
</gene>